<accession>A0ABM0MTP8</accession>
<feature type="transmembrane region" description="Helical" evidence="6">
    <location>
        <begin position="20"/>
        <end position="42"/>
    </location>
</feature>
<feature type="compositionally biased region" description="Basic and acidic residues" evidence="5">
    <location>
        <begin position="566"/>
        <end position="590"/>
    </location>
</feature>
<keyword evidence="7" id="KW-1185">Reference proteome</keyword>
<dbReference type="Proteomes" id="UP000694865">
    <property type="component" value="Unplaced"/>
</dbReference>
<evidence type="ECO:0000256" key="4">
    <source>
        <dbReference type="RuleBase" id="RU000461"/>
    </source>
</evidence>
<dbReference type="Gene3D" id="1.10.630.10">
    <property type="entry name" value="Cytochrome P450"/>
    <property type="match status" value="1"/>
</dbReference>
<proteinExistence type="inferred from homology"/>
<evidence type="ECO:0000256" key="6">
    <source>
        <dbReference type="SAM" id="Phobius"/>
    </source>
</evidence>
<evidence type="ECO:0000256" key="1">
    <source>
        <dbReference type="ARBA" id="ARBA00010617"/>
    </source>
</evidence>
<keyword evidence="4" id="KW-0560">Oxidoreductase</keyword>
<keyword evidence="4" id="KW-0503">Monooxygenase</keyword>
<protein>
    <submittedName>
        <fullName evidence="8">Cytochrome P450 2C30-like</fullName>
    </submittedName>
</protein>
<dbReference type="GeneID" id="102809548"/>
<dbReference type="PRINTS" id="PR00385">
    <property type="entry name" value="P450"/>
</dbReference>
<evidence type="ECO:0000313" key="7">
    <source>
        <dbReference type="Proteomes" id="UP000694865"/>
    </source>
</evidence>
<dbReference type="Pfam" id="PF00067">
    <property type="entry name" value="p450"/>
    <property type="match status" value="1"/>
</dbReference>
<dbReference type="RefSeq" id="XP_006823389.1">
    <property type="nucleotide sequence ID" value="XM_006823326.1"/>
</dbReference>
<organism evidence="7 8">
    <name type="scientific">Saccoglossus kowalevskii</name>
    <name type="common">Acorn worm</name>
    <dbReference type="NCBI Taxonomy" id="10224"/>
    <lineage>
        <taxon>Eukaryota</taxon>
        <taxon>Metazoa</taxon>
        <taxon>Hemichordata</taxon>
        <taxon>Enteropneusta</taxon>
        <taxon>Harrimaniidae</taxon>
        <taxon>Saccoglossus</taxon>
    </lineage>
</organism>
<dbReference type="InterPro" id="IPR050182">
    <property type="entry name" value="Cytochrome_P450_fam2"/>
</dbReference>
<evidence type="ECO:0000313" key="8">
    <source>
        <dbReference type="RefSeq" id="XP_006823389.1"/>
    </source>
</evidence>
<feature type="compositionally biased region" description="Acidic residues" evidence="5">
    <location>
        <begin position="591"/>
        <end position="604"/>
    </location>
</feature>
<keyword evidence="6" id="KW-1133">Transmembrane helix</keyword>
<gene>
    <name evidence="8" type="primary">LOC102809548</name>
</gene>
<keyword evidence="6" id="KW-0812">Transmembrane</keyword>
<sequence>MAGETIQQWFSDIDINYDSIPFIVYSVLIISVISLVAIWWLLRITDLPPGPQNGPITWIKLTFSKKYANNRFNDWCKEYGDLFRVRMGTKHVVVLNSVDVIKECYIKHQDAFSDRPKWWPATRLNQGLALGTRPYGKAWMRQRAFTSNVYRNSGQSRNVTLEESIQQEVVNFIGALKKMRGEAFHPNQLFWKPSVNVISNIMFNNQFDYRNYFFEKIIQRLNEFDVELKRSEPIFTYIPCMWYFMRSRKNALKVSYNNLTDSFSKIIEQQRSTYHNDVIRHGFDMFYREVKKKENRERSVFESDRRYNDSFLHSFVEQFYTGATPMAKAMENIFMQVAQRPELQEKIAKEVKEAVGQDKTPTVDDLDNLPLTNATVLEILRCYPVESYCWPRHANQSIPMNECTIPKGDVILANLNGILRDPRYWKNPDEFDPNRHIDKTSGKLDVNQALLPWSIGPRKCVGEIVARTTMVIMLAAVIQKFEIRPPKEGCFRYVMNGFKSAVLRCKRKVTKICALARVIEENGKQIDKEPSDASVIVKNSDEELEKIKQLQDAASESQKLNTEGADNAKDGAESRDNETLDVKKVEKLANGEDENIPGESDSAELTENQTAENETTTEPIQKCEETTDEYIERKGWRCDVM</sequence>
<dbReference type="PANTHER" id="PTHR24300">
    <property type="entry name" value="CYTOCHROME P450 508A4-RELATED"/>
    <property type="match status" value="1"/>
</dbReference>
<keyword evidence="3 4" id="KW-0408">Iron</keyword>
<evidence type="ECO:0000256" key="2">
    <source>
        <dbReference type="ARBA" id="ARBA00022723"/>
    </source>
</evidence>
<keyword evidence="4" id="KW-0349">Heme</keyword>
<dbReference type="PRINTS" id="PR00463">
    <property type="entry name" value="EP450I"/>
</dbReference>
<dbReference type="PANTHER" id="PTHR24300:SF417">
    <property type="entry name" value="CYTOCHROME P450 508B1-RELATED"/>
    <property type="match status" value="1"/>
</dbReference>
<dbReference type="InterPro" id="IPR017972">
    <property type="entry name" value="Cyt_P450_CS"/>
</dbReference>
<dbReference type="InterPro" id="IPR002401">
    <property type="entry name" value="Cyt_P450_E_grp-I"/>
</dbReference>
<evidence type="ECO:0000256" key="5">
    <source>
        <dbReference type="SAM" id="MobiDB-lite"/>
    </source>
</evidence>
<reference evidence="8" key="1">
    <citation type="submission" date="2025-08" db="UniProtKB">
        <authorList>
            <consortium name="RefSeq"/>
        </authorList>
    </citation>
    <scope>IDENTIFICATION</scope>
    <source>
        <tissue evidence="8">Testes</tissue>
    </source>
</reference>
<dbReference type="InterPro" id="IPR001128">
    <property type="entry name" value="Cyt_P450"/>
</dbReference>
<dbReference type="InterPro" id="IPR036396">
    <property type="entry name" value="Cyt_P450_sf"/>
</dbReference>
<feature type="compositionally biased region" description="Polar residues" evidence="5">
    <location>
        <begin position="552"/>
        <end position="561"/>
    </location>
</feature>
<dbReference type="PROSITE" id="PS00086">
    <property type="entry name" value="CYTOCHROME_P450"/>
    <property type="match status" value="1"/>
</dbReference>
<comment type="similarity">
    <text evidence="1 4">Belongs to the cytochrome P450 family.</text>
</comment>
<feature type="region of interest" description="Disordered" evidence="5">
    <location>
        <begin position="550"/>
        <end position="626"/>
    </location>
</feature>
<feature type="compositionally biased region" description="Low complexity" evidence="5">
    <location>
        <begin position="605"/>
        <end position="618"/>
    </location>
</feature>
<dbReference type="SUPFAM" id="SSF48264">
    <property type="entry name" value="Cytochrome P450"/>
    <property type="match status" value="1"/>
</dbReference>
<keyword evidence="6" id="KW-0472">Membrane</keyword>
<evidence type="ECO:0000256" key="3">
    <source>
        <dbReference type="ARBA" id="ARBA00023004"/>
    </source>
</evidence>
<keyword evidence="2 4" id="KW-0479">Metal-binding</keyword>
<name>A0ABM0MTP8_SACKO</name>